<evidence type="ECO:0000256" key="1">
    <source>
        <dbReference type="ARBA" id="ARBA00006432"/>
    </source>
</evidence>
<dbReference type="Pfam" id="PF00501">
    <property type="entry name" value="AMP-binding"/>
    <property type="match status" value="1"/>
</dbReference>
<name>A0A381RGZ8_9ZZZZ</name>
<gene>
    <name evidence="5" type="ORF">METZ01_LOCUS41297</name>
</gene>
<keyword evidence="2" id="KW-0436">Ligase</keyword>
<dbReference type="GO" id="GO:0006631">
    <property type="term" value="P:fatty acid metabolic process"/>
    <property type="evidence" value="ECO:0007669"/>
    <property type="project" value="TreeGrafter"/>
</dbReference>
<feature type="domain" description="AMP-binding enzyme C-terminal" evidence="4">
    <location>
        <begin position="410"/>
        <end position="485"/>
    </location>
</feature>
<dbReference type="PANTHER" id="PTHR43201:SF8">
    <property type="entry name" value="ACYL-COA SYNTHETASE FAMILY MEMBER 3"/>
    <property type="match status" value="1"/>
</dbReference>
<dbReference type="Gene3D" id="3.40.50.12780">
    <property type="entry name" value="N-terminal domain of ligase-like"/>
    <property type="match status" value="1"/>
</dbReference>
<dbReference type="CDD" id="cd05941">
    <property type="entry name" value="MCS"/>
    <property type="match status" value="1"/>
</dbReference>
<evidence type="ECO:0000313" key="5">
    <source>
        <dbReference type="EMBL" id="SUZ88443.1"/>
    </source>
</evidence>
<dbReference type="SUPFAM" id="SSF56801">
    <property type="entry name" value="Acetyl-CoA synthetase-like"/>
    <property type="match status" value="1"/>
</dbReference>
<feature type="domain" description="AMP-dependent synthetase/ligase" evidence="3">
    <location>
        <begin position="7"/>
        <end position="359"/>
    </location>
</feature>
<evidence type="ECO:0008006" key="6">
    <source>
        <dbReference type="Google" id="ProtNLM"/>
    </source>
</evidence>
<dbReference type="InterPro" id="IPR042099">
    <property type="entry name" value="ANL_N_sf"/>
</dbReference>
<dbReference type="PANTHER" id="PTHR43201">
    <property type="entry name" value="ACYL-COA SYNTHETASE"/>
    <property type="match status" value="1"/>
</dbReference>
<evidence type="ECO:0000259" key="3">
    <source>
        <dbReference type="Pfam" id="PF00501"/>
    </source>
</evidence>
<dbReference type="FunFam" id="3.30.300.30:FF:000008">
    <property type="entry name" value="2,3-dihydroxybenzoate-AMP ligase"/>
    <property type="match status" value="1"/>
</dbReference>
<evidence type="ECO:0000256" key="2">
    <source>
        <dbReference type="ARBA" id="ARBA00022598"/>
    </source>
</evidence>
<dbReference type="Pfam" id="PF13193">
    <property type="entry name" value="AMP-binding_C"/>
    <property type="match status" value="1"/>
</dbReference>
<reference evidence="5" key="1">
    <citation type="submission" date="2018-05" db="EMBL/GenBank/DDBJ databases">
        <authorList>
            <person name="Lanie J.A."/>
            <person name="Ng W.-L."/>
            <person name="Kazmierczak K.M."/>
            <person name="Andrzejewski T.M."/>
            <person name="Davidsen T.M."/>
            <person name="Wayne K.J."/>
            <person name="Tettelin H."/>
            <person name="Glass J.I."/>
            <person name="Rusch D."/>
            <person name="Podicherti R."/>
            <person name="Tsui H.-C.T."/>
            <person name="Winkler M.E."/>
        </authorList>
    </citation>
    <scope>NUCLEOTIDE SEQUENCE</scope>
</reference>
<dbReference type="EMBL" id="UINC01001771">
    <property type="protein sequence ID" value="SUZ88443.1"/>
    <property type="molecule type" value="Genomic_DNA"/>
</dbReference>
<dbReference type="AlphaFoldDB" id="A0A381RGZ8"/>
<dbReference type="PROSITE" id="PS00455">
    <property type="entry name" value="AMP_BINDING"/>
    <property type="match status" value="1"/>
</dbReference>
<dbReference type="Gene3D" id="3.30.300.30">
    <property type="match status" value="1"/>
</dbReference>
<organism evidence="5">
    <name type="scientific">marine metagenome</name>
    <dbReference type="NCBI Taxonomy" id="408172"/>
    <lineage>
        <taxon>unclassified sequences</taxon>
        <taxon>metagenomes</taxon>
        <taxon>ecological metagenomes</taxon>
    </lineage>
</organism>
<sequence length="500" mass="55030">MTLHLVDRAEAYSNRTAIVVGEDAYTYSDLLRVSSIVATRLLSGRKNLNAGRICILVPPGWDYVVTLWGIWRAGGVAVPMAISHPPAELAHVIEDVKPEAIIAHPTLFAQINNLADERGLPVLDGSTLSQEIPLCEIPIVQEEGPSMILYTSGTTGRPKGVVLTHKNIRSQVESLTVAWGWDHDDHILLHLPLHHVHGIVNVLLSALWNGSTCEIFPQFNAVEVWERLSHRNITLYMAVPTIYRRLIEAWKRANSATRTAWASGAGACRLSVSGSAALPVTTLELWEEITGQRLLERYGMTEIGMALSNPLDGERRPGYVGKALPGIEVRLVDEANHLVAEGEPGLIQVRGATVFNEYWRQPKETEAAFTTDGWFITGDQAVVEAGAYRILGRSSVDILKTGGEKISALEIEGVMLTHPGVRECAVVGVPDVDWGDRVCAVIVSEDKDHLSTDELRTFAKKRLAPYKVPKEILIVPELPRNTMGKVTKPEVLKFFKPEKA</sequence>
<evidence type="ECO:0000259" key="4">
    <source>
        <dbReference type="Pfam" id="PF13193"/>
    </source>
</evidence>
<comment type="similarity">
    <text evidence="1">Belongs to the ATP-dependent AMP-binding enzyme family.</text>
</comment>
<protein>
    <recommendedName>
        <fullName evidence="6">Long-chain fatty acid--CoA ligase</fullName>
    </recommendedName>
</protein>
<dbReference type="InterPro" id="IPR000873">
    <property type="entry name" value="AMP-dep_synth/lig_dom"/>
</dbReference>
<dbReference type="InterPro" id="IPR045851">
    <property type="entry name" value="AMP-bd_C_sf"/>
</dbReference>
<proteinExistence type="inferred from homology"/>
<dbReference type="InterPro" id="IPR020845">
    <property type="entry name" value="AMP-binding_CS"/>
</dbReference>
<dbReference type="GO" id="GO:0031956">
    <property type="term" value="F:medium-chain fatty acid-CoA ligase activity"/>
    <property type="evidence" value="ECO:0007669"/>
    <property type="project" value="TreeGrafter"/>
</dbReference>
<accession>A0A381RGZ8</accession>
<dbReference type="InterPro" id="IPR025110">
    <property type="entry name" value="AMP-bd_C"/>
</dbReference>